<dbReference type="EMBL" id="BK032664">
    <property type="protein sequence ID" value="DAF53808.1"/>
    <property type="molecule type" value="Genomic_DNA"/>
</dbReference>
<accession>A0A8S5SS78</accession>
<organism evidence="1">
    <name type="scientific">Myoviridae sp. ctZ2t4</name>
    <dbReference type="NCBI Taxonomy" id="2827693"/>
    <lineage>
        <taxon>Viruses</taxon>
        <taxon>Duplodnaviria</taxon>
        <taxon>Heunggongvirae</taxon>
        <taxon>Uroviricota</taxon>
        <taxon>Caudoviricetes</taxon>
    </lineage>
</organism>
<reference evidence="1" key="1">
    <citation type="journal article" date="2021" name="Proc. Natl. Acad. Sci. U.S.A.">
        <title>A Catalog of Tens of Thousands of Viruses from Human Metagenomes Reveals Hidden Associations with Chronic Diseases.</title>
        <authorList>
            <person name="Tisza M.J."/>
            <person name="Buck C.B."/>
        </authorList>
    </citation>
    <scope>NUCLEOTIDE SEQUENCE</scope>
    <source>
        <strain evidence="1">CtZ2t4</strain>
    </source>
</reference>
<protein>
    <submittedName>
        <fullName evidence="1">Uncharacterized protein</fullName>
    </submittedName>
</protein>
<proteinExistence type="predicted"/>
<sequence length="117" mass="13679">MEILAVTPNKNANEILFKFKWNNGNPAWIELKNEKLVFVAPKYTGKYWDYTPTGYNPSASIVKAILRLFTHQAIPFMRKIIEDLEKKQGDWLTIQNYKLAIEKIKNLSWSDENEKAC</sequence>
<evidence type="ECO:0000313" key="1">
    <source>
        <dbReference type="EMBL" id="DAF53808.1"/>
    </source>
</evidence>
<name>A0A8S5SS78_9CAUD</name>